<accession>A0ABV2T3S7</accession>
<sequence length="319" mass="34578">MVPSIRQGSPMLSIMLKAIVLTLGISCYIEQGIAQQVLPLYEGKIPNSVTAKDEEVAPANPTQGCIPNISRPTLTVYLPDKDKATGAAVVVVPGGGYGVVCIGHEGYAVAEELNKMGIAAIILKYRLPSDKIMKDKTIGPLQDAQQALKVTREHAAAWNIDPKRVGIIGFSAGGHLASTAGTHFNTPVIENKNNTSLRPDFMILVYPVISFQDDLTHMGSRDNLIGKQPAAGLIEHYSNEMQVTPATPPTFLVHAGDDKVVKVENSLRFYEALHKSGVQAEMLIYPLGGHGFGIKNPTTPDQWMVQCRNWMEAGGWLKR</sequence>
<feature type="domain" description="BD-FAE-like" evidence="2">
    <location>
        <begin position="74"/>
        <end position="273"/>
    </location>
</feature>
<dbReference type="InterPro" id="IPR049492">
    <property type="entry name" value="BD-FAE-like_dom"/>
</dbReference>
<evidence type="ECO:0000313" key="3">
    <source>
        <dbReference type="EMBL" id="MET6997693.1"/>
    </source>
</evidence>
<dbReference type="GO" id="GO:0016787">
    <property type="term" value="F:hydrolase activity"/>
    <property type="evidence" value="ECO:0007669"/>
    <property type="project" value="UniProtKB-KW"/>
</dbReference>
<name>A0ABV2T3S7_9BACT</name>
<evidence type="ECO:0000256" key="1">
    <source>
        <dbReference type="ARBA" id="ARBA00022801"/>
    </source>
</evidence>
<protein>
    <submittedName>
        <fullName evidence="3">Alpha/beta hydrolase</fullName>
    </submittedName>
</protein>
<keyword evidence="1 3" id="KW-0378">Hydrolase</keyword>
<dbReference type="Gene3D" id="3.40.50.1820">
    <property type="entry name" value="alpha/beta hydrolase"/>
    <property type="match status" value="1"/>
</dbReference>
<proteinExistence type="predicted"/>
<organism evidence="3 4">
    <name type="scientific">Chitinophaga defluvii</name>
    <dbReference type="NCBI Taxonomy" id="3163343"/>
    <lineage>
        <taxon>Bacteria</taxon>
        <taxon>Pseudomonadati</taxon>
        <taxon>Bacteroidota</taxon>
        <taxon>Chitinophagia</taxon>
        <taxon>Chitinophagales</taxon>
        <taxon>Chitinophagaceae</taxon>
        <taxon>Chitinophaga</taxon>
    </lineage>
</organism>
<dbReference type="SUPFAM" id="SSF53474">
    <property type="entry name" value="alpha/beta-Hydrolases"/>
    <property type="match status" value="1"/>
</dbReference>
<dbReference type="InterPro" id="IPR050300">
    <property type="entry name" value="GDXG_lipolytic_enzyme"/>
</dbReference>
<reference evidence="3 4" key="1">
    <citation type="submission" date="2024-06" db="EMBL/GenBank/DDBJ databases">
        <title>Chitinophaga defluvii sp. nov., isolated from municipal sewage.</title>
        <authorList>
            <person name="Zhang L."/>
        </authorList>
    </citation>
    <scope>NUCLEOTIDE SEQUENCE [LARGE SCALE GENOMIC DNA]</scope>
    <source>
        <strain evidence="3 4">H8</strain>
    </source>
</reference>
<keyword evidence="4" id="KW-1185">Reference proteome</keyword>
<dbReference type="Proteomes" id="UP001549749">
    <property type="component" value="Unassembled WGS sequence"/>
</dbReference>
<dbReference type="RefSeq" id="WP_354660328.1">
    <property type="nucleotide sequence ID" value="NZ_JBEXAC010000001.1"/>
</dbReference>
<dbReference type="EMBL" id="JBEXAC010000001">
    <property type="protein sequence ID" value="MET6997693.1"/>
    <property type="molecule type" value="Genomic_DNA"/>
</dbReference>
<evidence type="ECO:0000313" key="4">
    <source>
        <dbReference type="Proteomes" id="UP001549749"/>
    </source>
</evidence>
<evidence type="ECO:0000259" key="2">
    <source>
        <dbReference type="Pfam" id="PF20434"/>
    </source>
</evidence>
<dbReference type="InterPro" id="IPR029058">
    <property type="entry name" value="AB_hydrolase_fold"/>
</dbReference>
<dbReference type="PANTHER" id="PTHR48081:SF6">
    <property type="entry name" value="PEPTIDASE S9 PROLYL OLIGOPEPTIDASE CATALYTIC DOMAIN-CONTAINING PROTEIN"/>
    <property type="match status" value="1"/>
</dbReference>
<gene>
    <name evidence="3" type="ORF">ABR189_09955</name>
</gene>
<dbReference type="Pfam" id="PF20434">
    <property type="entry name" value="BD-FAE"/>
    <property type="match status" value="1"/>
</dbReference>
<comment type="caution">
    <text evidence="3">The sequence shown here is derived from an EMBL/GenBank/DDBJ whole genome shotgun (WGS) entry which is preliminary data.</text>
</comment>
<dbReference type="PANTHER" id="PTHR48081">
    <property type="entry name" value="AB HYDROLASE SUPERFAMILY PROTEIN C4A8.06C"/>
    <property type="match status" value="1"/>
</dbReference>